<evidence type="ECO:0000256" key="1">
    <source>
        <dbReference type="ARBA" id="ARBA00022490"/>
    </source>
</evidence>
<feature type="region of interest" description="Disordered" evidence="5">
    <location>
        <begin position="143"/>
        <end position="178"/>
    </location>
</feature>
<dbReference type="Pfam" id="PF02623">
    <property type="entry name" value="FliW"/>
    <property type="match status" value="1"/>
</dbReference>
<dbReference type="Gene3D" id="2.30.290.10">
    <property type="entry name" value="BH3618-like"/>
    <property type="match status" value="1"/>
</dbReference>
<accession>A0ABY9R278</accession>
<dbReference type="NCBIfam" id="NF009793">
    <property type="entry name" value="PRK13285.1-1"/>
    <property type="match status" value="1"/>
</dbReference>
<evidence type="ECO:0000313" key="7">
    <source>
        <dbReference type="Proteomes" id="UP001180616"/>
    </source>
</evidence>
<dbReference type="RefSeq" id="WP_309540932.1">
    <property type="nucleotide sequence ID" value="NZ_CP133659.1"/>
</dbReference>
<sequence>MARQNERVIQTRLGRQNVALDKVLYFPRGLMGFEDKHEFTLLQLREGAPFLILQSMDDPRLGLLVGDPYSFIEDYPIRIGDAEQKLLRLRTIRQVAVLVTVSIPPGRPEKTALNLTGPILINHEARLGLQVPQTDGRFPSQYYLHEQGGCPTAGQAPESAGTGNGEEPEPGGATDGGA</sequence>
<comment type="subunit">
    <text evidence="4">Interacts with translational regulator CsrA and flagellin(s).</text>
</comment>
<dbReference type="EMBL" id="CP133659">
    <property type="protein sequence ID" value="WMW64874.1"/>
    <property type="molecule type" value="Genomic_DNA"/>
</dbReference>
<keyword evidence="1 4" id="KW-0963">Cytoplasm</keyword>
<evidence type="ECO:0000256" key="4">
    <source>
        <dbReference type="HAMAP-Rule" id="MF_01185"/>
    </source>
</evidence>
<keyword evidence="6" id="KW-0969">Cilium</keyword>
<comment type="similarity">
    <text evidence="4">Belongs to the FliW family.</text>
</comment>
<evidence type="ECO:0000313" key="6">
    <source>
        <dbReference type="EMBL" id="WMW64874.1"/>
    </source>
</evidence>
<comment type="function">
    <text evidence="4">Acts as an anti-CsrA protein, binds CsrA and prevents it from repressing translation of its target genes, one of which is flagellin. Binds to flagellin and participates in the assembly of the flagellum.</text>
</comment>
<dbReference type="PANTHER" id="PTHR39190:SF1">
    <property type="entry name" value="FLAGELLAR ASSEMBLY FACTOR FLIW"/>
    <property type="match status" value="1"/>
</dbReference>
<keyword evidence="6" id="KW-0282">Flagellum</keyword>
<dbReference type="InterPro" id="IPR024046">
    <property type="entry name" value="Flagellar_assmbl_FliW_dom_sf"/>
</dbReference>
<name>A0ABY9R278_9BACT</name>
<comment type="subcellular location">
    <subcellularLocation>
        <location evidence="4">Cytoplasm</location>
    </subcellularLocation>
</comment>
<gene>
    <name evidence="4 6" type="primary">fliW</name>
    <name evidence="6" type="ORF">KPS_002942</name>
</gene>
<dbReference type="SUPFAM" id="SSF141457">
    <property type="entry name" value="BH3618-like"/>
    <property type="match status" value="1"/>
</dbReference>
<protein>
    <recommendedName>
        <fullName evidence="4">Flagellar assembly factor FliW</fullName>
    </recommendedName>
</protein>
<keyword evidence="7" id="KW-1185">Reference proteome</keyword>
<keyword evidence="4" id="KW-0143">Chaperone</keyword>
<keyword evidence="6" id="KW-0966">Cell projection</keyword>
<dbReference type="InterPro" id="IPR003775">
    <property type="entry name" value="Flagellar_assembly_factor_FliW"/>
</dbReference>
<dbReference type="PANTHER" id="PTHR39190">
    <property type="entry name" value="FLAGELLAR ASSEMBLY FACTOR FLIW"/>
    <property type="match status" value="1"/>
</dbReference>
<evidence type="ECO:0000256" key="5">
    <source>
        <dbReference type="SAM" id="MobiDB-lite"/>
    </source>
</evidence>
<keyword evidence="2 4" id="KW-1005">Bacterial flagellum biogenesis</keyword>
<organism evidence="6 7">
    <name type="scientific">Nitratidesulfovibrio liaohensis</name>
    <dbReference type="NCBI Taxonomy" id="2604158"/>
    <lineage>
        <taxon>Bacteria</taxon>
        <taxon>Pseudomonadati</taxon>
        <taxon>Thermodesulfobacteriota</taxon>
        <taxon>Desulfovibrionia</taxon>
        <taxon>Desulfovibrionales</taxon>
        <taxon>Desulfovibrionaceae</taxon>
        <taxon>Nitratidesulfovibrio</taxon>
    </lineage>
</organism>
<evidence type="ECO:0000256" key="3">
    <source>
        <dbReference type="ARBA" id="ARBA00022845"/>
    </source>
</evidence>
<dbReference type="HAMAP" id="MF_01185">
    <property type="entry name" value="FliW"/>
    <property type="match status" value="1"/>
</dbReference>
<keyword evidence="3 4" id="KW-0810">Translation regulation</keyword>
<reference evidence="6" key="1">
    <citation type="submission" date="2023-09" db="EMBL/GenBank/DDBJ databases">
        <authorList>
            <consortium name="CW5 consortium"/>
            <person name="Lu C.-W."/>
        </authorList>
    </citation>
    <scope>NUCLEOTIDE SEQUENCE</scope>
    <source>
        <strain evidence="6">KPS</strain>
    </source>
</reference>
<proteinExistence type="inferred from homology"/>
<evidence type="ECO:0000256" key="2">
    <source>
        <dbReference type="ARBA" id="ARBA00022795"/>
    </source>
</evidence>
<dbReference type="Proteomes" id="UP001180616">
    <property type="component" value="Chromosome"/>
</dbReference>